<comment type="caution">
    <text evidence="1">The sequence shown here is derived from an EMBL/GenBank/DDBJ whole genome shotgun (WGS) entry which is preliminary data.</text>
</comment>
<dbReference type="Proteomes" id="UP001164539">
    <property type="component" value="Chromosome 2"/>
</dbReference>
<keyword evidence="2" id="KW-1185">Reference proteome</keyword>
<evidence type="ECO:0000313" key="2">
    <source>
        <dbReference type="Proteomes" id="UP001164539"/>
    </source>
</evidence>
<protein>
    <submittedName>
        <fullName evidence="1">Uncharacterized protein</fullName>
    </submittedName>
</protein>
<proteinExistence type="predicted"/>
<gene>
    <name evidence="1" type="ORF">OWV82_003905</name>
</gene>
<accession>A0ACC1YNL2</accession>
<name>A0ACC1YNL2_MELAZ</name>
<dbReference type="EMBL" id="CM051395">
    <property type="protein sequence ID" value="KAJ4724974.1"/>
    <property type="molecule type" value="Genomic_DNA"/>
</dbReference>
<organism evidence="1 2">
    <name type="scientific">Melia azedarach</name>
    <name type="common">Chinaberry tree</name>
    <dbReference type="NCBI Taxonomy" id="155640"/>
    <lineage>
        <taxon>Eukaryota</taxon>
        <taxon>Viridiplantae</taxon>
        <taxon>Streptophyta</taxon>
        <taxon>Embryophyta</taxon>
        <taxon>Tracheophyta</taxon>
        <taxon>Spermatophyta</taxon>
        <taxon>Magnoliopsida</taxon>
        <taxon>eudicotyledons</taxon>
        <taxon>Gunneridae</taxon>
        <taxon>Pentapetalae</taxon>
        <taxon>rosids</taxon>
        <taxon>malvids</taxon>
        <taxon>Sapindales</taxon>
        <taxon>Meliaceae</taxon>
        <taxon>Melia</taxon>
    </lineage>
</organism>
<reference evidence="1 2" key="1">
    <citation type="journal article" date="2023" name="Science">
        <title>Complex scaffold remodeling in plant triterpene biosynthesis.</title>
        <authorList>
            <person name="De La Pena R."/>
            <person name="Hodgson H."/>
            <person name="Liu J.C."/>
            <person name="Stephenson M.J."/>
            <person name="Martin A.C."/>
            <person name="Owen C."/>
            <person name="Harkess A."/>
            <person name="Leebens-Mack J."/>
            <person name="Jimenez L.E."/>
            <person name="Osbourn A."/>
            <person name="Sattely E.S."/>
        </authorList>
    </citation>
    <scope>NUCLEOTIDE SEQUENCE [LARGE SCALE GENOMIC DNA]</scope>
    <source>
        <strain evidence="2">cv. JPN11</strain>
        <tissue evidence="1">Leaf</tissue>
    </source>
</reference>
<evidence type="ECO:0000313" key="1">
    <source>
        <dbReference type="EMBL" id="KAJ4724974.1"/>
    </source>
</evidence>
<sequence length="90" mass="10191">MNPISKNPTTTTITPTLSPDSPRFFFRLYPKKQNPFSVLWGLHFSAAEFGVGVPKNSIVKCYSAKLPPWPPILRRLLFINVIFNILVFGV</sequence>